<sequence length="210" mass="24486">MISWFGIKLLRTSDENYIASTIYEWKQAYAEYLTTRGYTLTQWPSGVELRNCLVKFSDFSFPKRRLPLAEFEVVAESQCSSNVAIASSVQIWFSEVPRLVWEMNDSRFNLMPISCHRSLLRSHALDLLLYRPRQMTIGWSDATLAWSCFEDMSKCDNARTHDFDVQCELLSTCLLEAHQHVARVDQDRIILTKNRRSRKAFRSQSGFMCC</sequence>
<name>A0A7V8V4X4_9BACT</name>
<dbReference type="AlphaFoldDB" id="A0A7V8V4X4"/>
<proteinExistence type="predicted"/>
<accession>A0A7V8V4X4</accession>
<evidence type="ECO:0000313" key="1">
    <source>
        <dbReference type="EMBL" id="MBA2115004.1"/>
    </source>
</evidence>
<comment type="caution">
    <text evidence="1">The sequence shown here is derived from an EMBL/GenBank/DDBJ whole genome shotgun (WGS) entry which is preliminary data.</text>
</comment>
<dbReference type="Proteomes" id="UP000551616">
    <property type="component" value="Unassembled WGS sequence"/>
</dbReference>
<keyword evidence="2" id="KW-1185">Reference proteome</keyword>
<protein>
    <submittedName>
        <fullName evidence="1">Uncharacterized protein</fullName>
    </submittedName>
</protein>
<gene>
    <name evidence="1" type="ORF">HOV93_21760</name>
</gene>
<reference evidence="1 2" key="1">
    <citation type="submission" date="2020-05" db="EMBL/GenBank/DDBJ databases">
        <title>Bremerella alba sp. nov., a novel planctomycete isolated from the surface of the macroalga Fucus spiralis.</title>
        <authorList>
            <person name="Godinho O."/>
            <person name="Botelho R."/>
            <person name="Albuquerque L."/>
            <person name="Wiegand S."/>
            <person name="Da Costa M.S."/>
            <person name="Lobo-Da-Cunha A."/>
            <person name="Jogler C."/>
            <person name="Lage O.M."/>
        </authorList>
    </citation>
    <scope>NUCLEOTIDE SEQUENCE [LARGE SCALE GENOMIC DNA]</scope>
    <source>
        <strain evidence="1 2">FF15</strain>
    </source>
</reference>
<evidence type="ECO:0000313" key="2">
    <source>
        <dbReference type="Proteomes" id="UP000551616"/>
    </source>
</evidence>
<organism evidence="1 2">
    <name type="scientific">Bremerella alba</name>
    <dbReference type="NCBI Taxonomy" id="980252"/>
    <lineage>
        <taxon>Bacteria</taxon>
        <taxon>Pseudomonadati</taxon>
        <taxon>Planctomycetota</taxon>
        <taxon>Planctomycetia</taxon>
        <taxon>Pirellulales</taxon>
        <taxon>Pirellulaceae</taxon>
        <taxon>Bremerella</taxon>
    </lineage>
</organism>
<dbReference type="EMBL" id="JABRWO010000005">
    <property type="protein sequence ID" value="MBA2115004.1"/>
    <property type="molecule type" value="Genomic_DNA"/>
</dbReference>